<evidence type="ECO:0000313" key="2">
    <source>
        <dbReference type="EMBL" id="MBS2964767.1"/>
    </source>
</evidence>
<feature type="domain" description="TniQ" evidence="1">
    <location>
        <begin position="8"/>
        <end position="150"/>
    </location>
</feature>
<evidence type="ECO:0000313" key="3">
    <source>
        <dbReference type="Proteomes" id="UP000677913"/>
    </source>
</evidence>
<dbReference type="InterPro" id="IPR009492">
    <property type="entry name" value="TniQ"/>
</dbReference>
<dbReference type="Proteomes" id="UP000677913">
    <property type="component" value="Unassembled WGS sequence"/>
</dbReference>
<evidence type="ECO:0000259" key="1">
    <source>
        <dbReference type="Pfam" id="PF06527"/>
    </source>
</evidence>
<proteinExistence type="predicted"/>
<reference evidence="2" key="1">
    <citation type="submission" date="2021-04" db="EMBL/GenBank/DDBJ databases">
        <title>Genome based classification of Actinospica acidithermotolerans sp. nov., an actinobacterium isolated from an Indonesian hot spring.</title>
        <authorList>
            <person name="Kusuma A.B."/>
            <person name="Putra K.E."/>
            <person name="Nafisah S."/>
            <person name="Loh J."/>
            <person name="Nouioui I."/>
            <person name="Goodfellow M."/>
        </authorList>
    </citation>
    <scope>NUCLEOTIDE SEQUENCE</scope>
    <source>
        <strain evidence="2">DSM 45618</strain>
    </source>
</reference>
<sequence>MTGLRTLPIRVAPAPGEALDSWLEALAARLATPLGDVLRALGLPAQARDEERARGLPADWTIVLSREEAGAVAYVTGTRADQLGRMTLAHYDQRALRLDVAKREVNRRALWGRGSGSRFCAACLAESGGRWMLTWRLGWSFACLAHCRLLADACPCCGRVQRRRPYSGNRVPQPGHCSTPPPRRKGHAFPGGCDFDLTQARSPVLPADHPVLRAQRRLLAVIESGTADFGAYRAHPQPAPAALTDIRALAGRVLADVASDDLSSLAPGDVVDAHLALRRDQARAQGRPGFMAPPHAASTAVAAVAALGILEHDTVQHAAHAMRALIQMIREKQWQVSATSIDSWGRGISPVLKAVHLAALGPSMRPGEQLRHRTVSALPTRPAGETARSSRRARKIPGSLWPAWAVRLSPPGGAYPQTLAPVLSGMLLLVGARIELAQAADLLGSATDGPTLSRIMQLLRDDPHWTAIHTGLDQLAEYLDAHDVPIDYRRRRALDYAGLLPTGQWRELCRSISMPPGLGRRRQVAQCLLFQRISGLPYAAMPDAAVKPADFKAQVARFAIVRTPELAAALDDAARDFLARQKVRGEPVAWQPPIDLLDGLDFPGPDPERIDIPHLHRLVRAAGRPQRSAAQILGTTADAVQFALEEHPAPAAALTASQSRATGRIRHEVRSLLPADEFSRLYRDQRQSLRQIARLVGCSRQTLARLAGEYGIVLREGPQDYKRRGTVGREWLYEQYVIRCRTLPDLAREKGMSTSNMARWARTHDIPLRARGGASHAAALVRLSAEV</sequence>
<dbReference type="Pfam" id="PF06527">
    <property type="entry name" value="TniQ"/>
    <property type="match status" value="1"/>
</dbReference>
<organism evidence="2 3">
    <name type="scientific">Actinocrinis puniceicyclus</name>
    <dbReference type="NCBI Taxonomy" id="977794"/>
    <lineage>
        <taxon>Bacteria</taxon>
        <taxon>Bacillati</taxon>
        <taxon>Actinomycetota</taxon>
        <taxon>Actinomycetes</taxon>
        <taxon>Catenulisporales</taxon>
        <taxon>Actinospicaceae</taxon>
        <taxon>Actinocrinis</taxon>
    </lineage>
</organism>
<dbReference type="RefSeq" id="WP_211469129.1">
    <property type="nucleotide sequence ID" value="NZ_JAGSXH010000060.1"/>
</dbReference>
<accession>A0A8J7WQV7</accession>
<keyword evidence="3" id="KW-1185">Reference proteome</keyword>
<dbReference type="AlphaFoldDB" id="A0A8J7WQV7"/>
<protein>
    <submittedName>
        <fullName evidence="2">TniQ family protein</fullName>
    </submittedName>
</protein>
<name>A0A8J7WQV7_9ACTN</name>
<comment type="caution">
    <text evidence="2">The sequence shown here is derived from an EMBL/GenBank/DDBJ whole genome shotgun (WGS) entry which is preliminary data.</text>
</comment>
<dbReference type="EMBL" id="JAGSXH010000060">
    <property type="protein sequence ID" value="MBS2964767.1"/>
    <property type="molecule type" value="Genomic_DNA"/>
</dbReference>
<gene>
    <name evidence="2" type="ORF">KGA66_17040</name>
</gene>